<comment type="caution">
    <text evidence="2">The sequence shown here is derived from an EMBL/GenBank/DDBJ whole genome shotgun (WGS) entry which is preliminary data.</text>
</comment>
<dbReference type="EMBL" id="JAZDUA010000011">
    <property type="protein sequence ID" value="KAK7873650.1"/>
    <property type="molecule type" value="Genomic_DNA"/>
</dbReference>
<reference evidence="2 3" key="1">
    <citation type="submission" date="2024-03" db="EMBL/GenBank/DDBJ databases">
        <title>The genome assembly and annotation of the cricket Gryllus longicercus Weissman &amp; Gray.</title>
        <authorList>
            <person name="Szrajer S."/>
            <person name="Gray D."/>
            <person name="Ylla G."/>
        </authorList>
    </citation>
    <scope>NUCLEOTIDE SEQUENCE [LARGE SCALE GENOMIC DNA]</scope>
    <source>
        <strain evidence="2">DAG 2021-001</strain>
        <tissue evidence="2">Whole body minus gut</tissue>
    </source>
</reference>
<organism evidence="2 3">
    <name type="scientific">Gryllus longicercus</name>
    <dbReference type="NCBI Taxonomy" id="2509291"/>
    <lineage>
        <taxon>Eukaryota</taxon>
        <taxon>Metazoa</taxon>
        <taxon>Ecdysozoa</taxon>
        <taxon>Arthropoda</taxon>
        <taxon>Hexapoda</taxon>
        <taxon>Insecta</taxon>
        <taxon>Pterygota</taxon>
        <taxon>Neoptera</taxon>
        <taxon>Polyneoptera</taxon>
        <taxon>Orthoptera</taxon>
        <taxon>Ensifera</taxon>
        <taxon>Gryllidea</taxon>
        <taxon>Grylloidea</taxon>
        <taxon>Gryllidae</taxon>
        <taxon>Gryllinae</taxon>
        <taxon>Gryllus</taxon>
    </lineage>
</organism>
<evidence type="ECO:0000256" key="1">
    <source>
        <dbReference type="SAM" id="MobiDB-lite"/>
    </source>
</evidence>
<dbReference type="Proteomes" id="UP001378592">
    <property type="component" value="Unassembled WGS sequence"/>
</dbReference>
<accession>A0AAN9W598</accession>
<feature type="compositionally biased region" description="Acidic residues" evidence="1">
    <location>
        <begin position="47"/>
        <end position="64"/>
    </location>
</feature>
<gene>
    <name evidence="2" type="ORF">R5R35_009336</name>
</gene>
<sequence length="120" mass="12883">MSGKRGQEHLTDAEVVRYIFHSSDSDDFSSDDTLADGDFVPDSSISSDEEEDSKDASSSEEESAVDNNAHTVGEENNIPGILWTDAVNGLSSRLSVAANCSTVILCKDLNRSANELDVLL</sequence>
<dbReference type="AlphaFoldDB" id="A0AAN9W598"/>
<proteinExistence type="predicted"/>
<protein>
    <submittedName>
        <fullName evidence="2">Uncharacterized protein</fullName>
    </submittedName>
</protein>
<evidence type="ECO:0000313" key="2">
    <source>
        <dbReference type="EMBL" id="KAK7873650.1"/>
    </source>
</evidence>
<feature type="region of interest" description="Disordered" evidence="1">
    <location>
        <begin position="24"/>
        <end position="78"/>
    </location>
</feature>
<name>A0AAN9W598_9ORTH</name>
<keyword evidence="3" id="KW-1185">Reference proteome</keyword>
<evidence type="ECO:0000313" key="3">
    <source>
        <dbReference type="Proteomes" id="UP001378592"/>
    </source>
</evidence>
<feature type="compositionally biased region" description="Acidic residues" evidence="1">
    <location>
        <begin position="25"/>
        <end position="35"/>
    </location>
</feature>